<evidence type="ECO:0000256" key="3">
    <source>
        <dbReference type="RuleBase" id="RU362073"/>
    </source>
</evidence>
<dbReference type="PANTHER" id="PTHR42792:SF2">
    <property type="entry name" value="FLAGELLIN"/>
    <property type="match status" value="1"/>
</dbReference>
<keyword evidence="6" id="KW-0966">Cell projection</keyword>
<comment type="function">
    <text evidence="3">Flagellin is the subunit protein which polymerizes to form the filaments of bacterial flagella.</text>
</comment>
<name>A0A1I6ULE7_9RHOB</name>
<accession>A0A1I6ULE7</accession>
<organism evidence="6 7">
    <name type="scientific">Alloyangia pacifica</name>
    <dbReference type="NCBI Taxonomy" id="311180"/>
    <lineage>
        <taxon>Bacteria</taxon>
        <taxon>Pseudomonadati</taxon>
        <taxon>Pseudomonadota</taxon>
        <taxon>Alphaproteobacteria</taxon>
        <taxon>Rhodobacterales</taxon>
        <taxon>Roseobacteraceae</taxon>
        <taxon>Alloyangia</taxon>
    </lineage>
</organism>
<dbReference type="STRING" id="311180.SAMN04488050_108147"/>
<feature type="domain" description="Flagellin N-terminal" evidence="4">
    <location>
        <begin position="4"/>
        <end position="135"/>
    </location>
</feature>
<keyword evidence="6" id="KW-0969">Cilium</keyword>
<dbReference type="SUPFAM" id="SSF64518">
    <property type="entry name" value="Phase 1 flagellin"/>
    <property type="match status" value="1"/>
</dbReference>
<dbReference type="Pfam" id="PF00700">
    <property type="entry name" value="Flagellin_C"/>
    <property type="match status" value="1"/>
</dbReference>
<dbReference type="Pfam" id="PF00669">
    <property type="entry name" value="Flagellin_N"/>
    <property type="match status" value="1"/>
</dbReference>
<evidence type="ECO:0000313" key="7">
    <source>
        <dbReference type="Proteomes" id="UP000199392"/>
    </source>
</evidence>
<evidence type="ECO:0000313" key="6">
    <source>
        <dbReference type="EMBL" id="SFT02243.1"/>
    </source>
</evidence>
<evidence type="ECO:0000259" key="4">
    <source>
        <dbReference type="Pfam" id="PF00669"/>
    </source>
</evidence>
<proteinExistence type="inferred from homology"/>
<evidence type="ECO:0000259" key="5">
    <source>
        <dbReference type="Pfam" id="PF00700"/>
    </source>
</evidence>
<dbReference type="InterPro" id="IPR001029">
    <property type="entry name" value="Flagellin_N"/>
</dbReference>
<dbReference type="PANTHER" id="PTHR42792">
    <property type="entry name" value="FLAGELLIN"/>
    <property type="match status" value="1"/>
</dbReference>
<sequence length="304" mass="31460">MTSVRTNASSMAALQTLRQVGRDLDTTQNRISTGLKVQSGKDNAAYYAISESMSSDASVYASISEGLTLTRNGISTARLGAESFQDLAGEFVDRLAFAQGAEGGMADIAGDLEGLVSQMRDIIAQATFNGTDLVNAAGATSGTAAVTALGVLTTSSTVSAQQTVVTGITRRGGGLSTTNSSFESVDLTRLMMGFEAIALNFEANATASTGPTFLQNVLSAADGLQAEAISANTRLGVVEKGIEQQQEFLSALVDNLKTGVGAMVDANMEEEAARLQALQIQQQLATQALSIANAQPQGILALFQ</sequence>
<dbReference type="Gene3D" id="1.20.1330.10">
    <property type="entry name" value="f41 fragment of flagellin, N-terminal domain"/>
    <property type="match status" value="1"/>
</dbReference>
<comment type="subcellular location">
    <subcellularLocation>
        <location evidence="3">Secreted</location>
    </subcellularLocation>
    <subcellularLocation>
        <location evidence="3">Bacterial flagellum</location>
    </subcellularLocation>
</comment>
<keyword evidence="2 3" id="KW-0975">Bacterial flagellum</keyword>
<dbReference type="InterPro" id="IPR046358">
    <property type="entry name" value="Flagellin_C"/>
</dbReference>
<dbReference type="GO" id="GO:0005198">
    <property type="term" value="F:structural molecule activity"/>
    <property type="evidence" value="ECO:0007669"/>
    <property type="project" value="UniProtKB-UniRule"/>
</dbReference>
<evidence type="ECO:0000256" key="1">
    <source>
        <dbReference type="ARBA" id="ARBA00005709"/>
    </source>
</evidence>
<gene>
    <name evidence="6" type="ORF">SAMN04488050_108147</name>
</gene>
<comment type="similarity">
    <text evidence="1 3">Belongs to the bacterial flagellin family.</text>
</comment>
<protein>
    <recommendedName>
        <fullName evidence="3">Flagellin</fullName>
    </recommendedName>
</protein>
<dbReference type="AlphaFoldDB" id="A0A1I6ULE7"/>
<reference evidence="7" key="1">
    <citation type="submission" date="2016-10" db="EMBL/GenBank/DDBJ databases">
        <authorList>
            <person name="Varghese N."/>
            <person name="Submissions S."/>
        </authorList>
    </citation>
    <scope>NUCLEOTIDE SEQUENCE [LARGE SCALE GENOMIC DNA]</scope>
    <source>
        <strain evidence="7">DSM 26894</strain>
    </source>
</reference>
<dbReference type="Proteomes" id="UP000199392">
    <property type="component" value="Unassembled WGS sequence"/>
</dbReference>
<dbReference type="InterPro" id="IPR001492">
    <property type="entry name" value="Flagellin"/>
</dbReference>
<dbReference type="RefSeq" id="WP_092427225.1">
    <property type="nucleotide sequence ID" value="NZ_FNCL01000009.1"/>
</dbReference>
<evidence type="ECO:0000256" key="2">
    <source>
        <dbReference type="ARBA" id="ARBA00023143"/>
    </source>
</evidence>
<dbReference type="OrthoDB" id="8328560at2"/>
<keyword evidence="7" id="KW-1185">Reference proteome</keyword>
<dbReference type="EMBL" id="FOZW01000008">
    <property type="protein sequence ID" value="SFT02243.1"/>
    <property type="molecule type" value="Genomic_DNA"/>
</dbReference>
<keyword evidence="6" id="KW-0282">Flagellum</keyword>
<feature type="domain" description="Flagellin C-terminal" evidence="5">
    <location>
        <begin position="222"/>
        <end position="303"/>
    </location>
</feature>
<dbReference type="GO" id="GO:0009288">
    <property type="term" value="C:bacterial-type flagellum"/>
    <property type="evidence" value="ECO:0007669"/>
    <property type="project" value="UniProtKB-SubCell"/>
</dbReference>
<keyword evidence="3" id="KW-0964">Secreted</keyword>
<dbReference type="GO" id="GO:0005576">
    <property type="term" value="C:extracellular region"/>
    <property type="evidence" value="ECO:0007669"/>
    <property type="project" value="UniProtKB-SubCell"/>
</dbReference>